<dbReference type="InterPro" id="IPR050490">
    <property type="entry name" value="Bact_solute-bd_prot1"/>
</dbReference>
<sequence>MAGRGTGTRAWRAAGVGLVALGLLASGCGSGDGGSGGKTEIRYSWWGAQHRADLIKKTIALFEKKHPDIKVKADFQEYEDFWKKFNTQAAGGNPPDVFQNSHAFLRKYDKKNVLLDLKPQVEQGNLKTDDFRNGLEKAGEVDGKLLGIPVGANTFGLFYNTEEYKKAGVTPKDGWTWKDYYAGIEKISKGSGKLAGDSGNASVMYLYDLVLRQQDKAFFTEDGLGFSKADLKKWWADNLRRTKAGHFTSPKKVQQARPKPALSGKLSAGEFSWDNFLVRYTSETDASIDLAPIPTTDGKRTGQYLSSLMLSGSARTKHRAEVAKFIDFMVHDPEVGKIMGYDRGVLATEPQFEAYRPKGVDKEIADYEERVKDRIEPITPHPAGADIVEAAFLRIGDEVLIGSTSVDDGVDKFFSEAETALGS</sequence>
<protein>
    <submittedName>
        <fullName evidence="1">Extracellular solute-binding protein</fullName>
    </submittedName>
</protein>
<gene>
    <name evidence="1" type="ORF">G5C65_24185</name>
</gene>
<dbReference type="RefSeq" id="WP_165301030.1">
    <property type="nucleotide sequence ID" value="NZ_JAAKZZ010000298.1"/>
</dbReference>
<proteinExistence type="predicted"/>
<name>A0A6G4X3S8_9ACTN</name>
<dbReference type="SUPFAM" id="SSF53850">
    <property type="entry name" value="Periplasmic binding protein-like II"/>
    <property type="match status" value="1"/>
</dbReference>
<dbReference type="PROSITE" id="PS51257">
    <property type="entry name" value="PROKAR_LIPOPROTEIN"/>
    <property type="match status" value="1"/>
</dbReference>
<dbReference type="Proteomes" id="UP000477722">
    <property type="component" value="Unassembled WGS sequence"/>
</dbReference>
<evidence type="ECO:0000313" key="1">
    <source>
        <dbReference type="EMBL" id="NGO71394.1"/>
    </source>
</evidence>
<dbReference type="PANTHER" id="PTHR43649">
    <property type="entry name" value="ARABINOSE-BINDING PROTEIN-RELATED"/>
    <property type="match status" value="1"/>
</dbReference>
<comment type="caution">
    <text evidence="1">The sequence shown here is derived from an EMBL/GenBank/DDBJ whole genome shotgun (WGS) entry which is preliminary data.</text>
</comment>
<evidence type="ECO:0000313" key="2">
    <source>
        <dbReference type="Proteomes" id="UP000477722"/>
    </source>
</evidence>
<organism evidence="1 2">
    <name type="scientific">Streptomyces boncukensis</name>
    <dbReference type="NCBI Taxonomy" id="2711219"/>
    <lineage>
        <taxon>Bacteria</taxon>
        <taxon>Bacillati</taxon>
        <taxon>Actinomycetota</taxon>
        <taxon>Actinomycetes</taxon>
        <taxon>Kitasatosporales</taxon>
        <taxon>Streptomycetaceae</taxon>
        <taxon>Streptomyces</taxon>
    </lineage>
</organism>
<reference evidence="1 2" key="1">
    <citation type="submission" date="2020-02" db="EMBL/GenBank/DDBJ databases">
        <title>Whole-genome analyses of novel actinobacteria.</title>
        <authorList>
            <person name="Sahin N."/>
            <person name="Tatar D."/>
        </authorList>
    </citation>
    <scope>NUCLEOTIDE SEQUENCE [LARGE SCALE GENOMIC DNA]</scope>
    <source>
        <strain evidence="1 2">SB3404</strain>
    </source>
</reference>
<accession>A0A6G4X3S8</accession>
<dbReference type="AlphaFoldDB" id="A0A6G4X3S8"/>
<dbReference type="InterPro" id="IPR006059">
    <property type="entry name" value="SBP"/>
</dbReference>
<dbReference type="PANTHER" id="PTHR43649:SF30">
    <property type="entry name" value="ABC TRANSPORTER SUBSTRATE-BINDING PROTEIN"/>
    <property type="match status" value="1"/>
</dbReference>
<dbReference type="EMBL" id="JAAKZZ010000298">
    <property type="protein sequence ID" value="NGO71394.1"/>
    <property type="molecule type" value="Genomic_DNA"/>
</dbReference>
<dbReference type="Pfam" id="PF01547">
    <property type="entry name" value="SBP_bac_1"/>
    <property type="match status" value="1"/>
</dbReference>
<dbReference type="Gene3D" id="3.40.190.10">
    <property type="entry name" value="Periplasmic binding protein-like II"/>
    <property type="match status" value="2"/>
</dbReference>
<keyword evidence="2" id="KW-1185">Reference proteome</keyword>